<dbReference type="Gene3D" id="3.30.70.960">
    <property type="entry name" value="SEA domain"/>
    <property type="match status" value="1"/>
</dbReference>
<dbReference type="InterPro" id="IPR000082">
    <property type="entry name" value="SEA_dom"/>
</dbReference>
<dbReference type="SUPFAM" id="SSF82671">
    <property type="entry name" value="SEA domain"/>
    <property type="match status" value="1"/>
</dbReference>
<dbReference type="PROSITE" id="PS50024">
    <property type="entry name" value="SEA"/>
    <property type="match status" value="1"/>
</dbReference>
<proteinExistence type="predicted"/>
<evidence type="ECO:0000313" key="4">
    <source>
        <dbReference type="Proteomes" id="UP001591681"/>
    </source>
</evidence>
<evidence type="ECO:0000313" key="3">
    <source>
        <dbReference type="EMBL" id="KAL2077380.1"/>
    </source>
</evidence>
<name>A0ABD1IT21_9TELE</name>
<feature type="signal peptide" evidence="1">
    <location>
        <begin position="1"/>
        <end position="22"/>
    </location>
</feature>
<organism evidence="3 4">
    <name type="scientific">Coilia grayii</name>
    <name type="common">Gray's grenadier anchovy</name>
    <dbReference type="NCBI Taxonomy" id="363190"/>
    <lineage>
        <taxon>Eukaryota</taxon>
        <taxon>Metazoa</taxon>
        <taxon>Chordata</taxon>
        <taxon>Craniata</taxon>
        <taxon>Vertebrata</taxon>
        <taxon>Euteleostomi</taxon>
        <taxon>Actinopterygii</taxon>
        <taxon>Neopterygii</taxon>
        <taxon>Teleostei</taxon>
        <taxon>Clupei</taxon>
        <taxon>Clupeiformes</taxon>
        <taxon>Clupeoidei</taxon>
        <taxon>Engraulidae</taxon>
        <taxon>Coilinae</taxon>
        <taxon>Coilia</taxon>
    </lineage>
</organism>
<dbReference type="Pfam" id="PF01390">
    <property type="entry name" value="SEA"/>
    <property type="match status" value="1"/>
</dbReference>
<dbReference type="AlphaFoldDB" id="A0ABD1IT21"/>
<keyword evidence="4" id="KW-1185">Reference proteome</keyword>
<feature type="chain" id="PRO_5044803166" description="SEA domain-containing protein" evidence="1">
    <location>
        <begin position="23"/>
        <end position="381"/>
    </location>
</feature>
<gene>
    <name evidence="3" type="ORF">ACEWY4_026884</name>
</gene>
<sequence>MFKPLLFSGLFVLSLCIPKDLSRQSDNMEFDSDLESSQFLLTDRNFRSSAPLTGHADSTHTSERRNRVQRAAVEMLADEGSGMLEVTTTTTKPPVTTATTTTTTTTAITTTTTTTATSNRPRFIVGVRVLLLKAFNSDFSNPQSSAYQQQTASVVSWCTPIYRRRYGSMFFRVLVISLRSSSRYRQDNTEVEIQVEFDQDAPETAPTSDDVVLALKQEASSSNPLSVDTDNIVVTRAPRVTPNARFTTNETFVLSLLTINSTSFRDRASFIKKELEPFFQEDYSPDFICLTPKSFSVGTVYPNSILHLSDLCFTYNATLPSATAIYNTMLRAARSGKLSLDIISVNGTSVSASSSGDISSKISLFTTCSLTLLSLLVTRPW</sequence>
<dbReference type="EMBL" id="JBHFQA010000024">
    <property type="protein sequence ID" value="KAL2077380.1"/>
    <property type="molecule type" value="Genomic_DNA"/>
</dbReference>
<comment type="caution">
    <text evidence="3">The sequence shown here is derived from an EMBL/GenBank/DDBJ whole genome shotgun (WGS) entry which is preliminary data.</text>
</comment>
<evidence type="ECO:0000259" key="2">
    <source>
        <dbReference type="PROSITE" id="PS50024"/>
    </source>
</evidence>
<protein>
    <recommendedName>
        <fullName evidence="2">SEA domain-containing protein</fullName>
    </recommendedName>
</protein>
<evidence type="ECO:0000256" key="1">
    <source>
        <dbReference type="SAM" id="SignalP"/>
    </source>
</evidence>
<accession>A0ABD1IT21</accession>
<keyword evidence="1" id="KW-0732">Signal</keyword>
<feature type="domain" description="SEA" evidence="2">
    <location>
        <begin position="119"/>
        <end position="239"/>
    </location>
</feature>
<reference evidence="3 4" key="1">
    <citation type="submission" date="2024-09" db="EMBL/GenBank/DDBJ databases">
        <title>A chromosome-level genome assembly of Gray's grenadier anchovy, Coilia grayii.</title>
        <authorList>
            <person name="Fu Z."/>
        </authorList>
    </citation>
    <scope>NUCLEOTIDE SEQUENCE [LARGE SCALE GENOMIC DNA]</scope>
    <source>
        <strain evidence="3">G4</strain>
        <tissue evidence="3">Muscle</tissue>
    </source>
</reference>
<dbReference type="Proteomes" id="UP001591681">
    <property type="component" value="Unassembled WGS sequence"/>
</dbReference>
<dbReference type="InterPro" id="IPR036364">
    <property type="entry name" value="SEA_dom_sf"/>
</dbReference>